<evidence type="ECO:0000256" key="11">
    <source>
        <dbReference type="ARBA" id="ARBA00023303"/>
    </source>
</evidence>
<dbReference type="GO" id="GO:0042802">
    <property type="term" value="F:identical protein binding"/>
    <property type="evidence" value="ECO:0007669"/>
    <property type="project" value="InterPro"/>
</dbReference>
<name>A0AAD9NHK2_9ANNE</name>
<feature type="transmembrane region" description="Helical" evidence="13">
    <location>
        <begin position="182"/>
        <end position="201"/>
    </location>
</feature>
<dbReference type="InterPro" id="IPR007866">
    <property type="entry name" value="TRIC_channel"/>
</dbReference>
<accession>A0AAD9NHK2</accession>
<evidence type="ECO:0000256" key="4">
    <source>
        <dbReference type="ARBA" id="ARBA00022538"/>
    </source>
</evidence>
<organism evidence="14 15">
    <name type="scientific">Paralvinella palmiformis</name>
    <dbReference type="NCBI Taxonomy" id="53620"/>
    <lineage>
        <taxon>Eukaryota</taxon>
        <taxon>Metazoa</taxon>
        <taxon>Spiralia</taxon>
        <taxon>Lophotrochozoa</taxon>
        <taxon>Annelida</taxon>
        <taxon>Polychaeta</taxon>
        <taxon>Sedentaria</taxon>
        <taxon>Canalipalpata</taxon>
        <taxon>Terebellida</taxon>
        <taxon>Terebelliformia</taxon>
        <taxon>Alvinellidae</taxon>
        <taxon>Paralvinella</taxon>
    </lineage>
</organism>
<dbReference type="GO" id="GO:0016020">
    <property type="term" value="C:membrane"/>
    <property type="evidence" value="ECO:0007669"/>
    <property type="project" value="InterPro"/>
</dbReference>
<keyword evidence="3" id="KW-0813">Transport</keyword>
<evidence type="ECO:0000256" key="12">
    <source>
        <dbReference type="SAM" id="MobiDB-lite"/>
    </source>
</evidence>
<evidence type="ECO:0000256" key="1">
    <source>
        <dbReference type="ARBA" id="ARBA00004127"/>
    </source>
</evidence>
<evidence type="ECO:0000313" key="14">
    <source>
        <dbReference type="EMBL" id="KAK2168536.1"/>
    </source>
</evidence>
<keyword evidence="8 13" id="KW-1133">Transmembrane helix</keyword>
<evidence type="ECO:0000313" key="15">
    <source>
        <dbReference type="Proteomes" id="UP001208570"/>
    </source>
</evidence>
<dbReference type="Proteomes" id="UP001208570">
    <property type="component" value="Unassembled WGS sequence"/>
</dbReference>
<keyword evidence="7" id="KW-0630">Potassium</keyword>
<keyword evidence="9" id="KW-0406">Ion transport</keyword>
<feature type="transmembrane region" description="Helical" evidence="13">
    <location>
        <begin position="142"/>
        <end position="162"/>
    </location>
</feature>
<proteinExistence type="inferred from homology"/>
<dbReference type="AlphaFoldDB" id="A0AAD9NHK2"/>
<comment type="subcellular location">
    <subcellularLocation>
        <location evidence="1">Endomembrane system</location>
        <topology evidence="1">Multi-pass membrane protein</topology>
    </subcellularLocation>
</comment>
<evidence type="ECO:0000256" key="5">
    <source>
        <dbReference type="ARBA" id="ARBA00022692"/>
    </source>
</evidence>
<keyword evidence="15" id="KW-1185">Reference proteome</keyword>
<keyword evidence="6" id="KW-0631">Potassium channel</keyword>
<dbReference type="PANTHER" id="PTHR12454">
    <property type="entry name" value="TRIMERIC INTRACELLULAR CATION CHANNEL"/>
    <property type="match status" value="1"/>
</dbReference>
<evidence type="ECO:0000256" key="2">
    <source>
        <dbReference type="ARBA" id="ARBA00005766"/>
    </source>
</evidence>
<comment type="caution">
    <text evidence="14">The sequence shown here is derived from an EMBL/GenBank/DDBJ whole genome shotgun (WGS) entry which is preliminary data.</text>
</comment>
<dbReference type="PANTHER" id="PTHR12454:SF11">
    <property type="entry name" value="GH25683P"/>
    <property type="match status" value="1"/>
</dbReference>
<dbReference type="EMBL" id="JAODUP010000016">
    <property type="protein sequence ID" value="KAK2168536.1"/>
    <property type="molecule type" value="Genomic_DNA"/>
</dbReference>
<reference evidence="14" key="1">
    <citation type="journal article" date="2023" name="Mol. Biol. Evol.">
        <title>Third-Generation Sequencing Reveals the Adaptive Role of the Epigenome in Three Deep-Sea Polychaetes.</title>
        <authorList>
            <person name="Perez M."/>
            <person name="Aroh O."/>
            <person name="Sun Y."/>
            <person name="Lan Y."/>
            <person name="Juniper S.K."/>
            <person name="Young C.R."/>
            <person name="Angers B."/>
            <person name="Qian P.Y."/>
        </authorList>
    </citation>
    <scope>NUCLEOTIDE SEQUENCE</scope>
    <source>
        <strain evidence="14">P08H-3</strain>
    </source>
</reference>
<evidence type="ECO:0000256" key="9">
    <source>
        <dbReference type="ARBA" id="ARBA00023065"/>
    </source>
</evidence>
<dbReference type="GO" id="GO:0005267">
    <property type="term" value="F:potassium channel activity"/>
    <property type="evidence" value="ECO:0007669"/>
    <property type="project" value="UniProtKB-KW"/>
</dbReference>
<dbReference type="GO" id="GO:0012505">
    <property type="term" value="C:endomembrane system"/>
    <property type="evidence" value="ECO:0007669"/>
    <property type="project" value="UniProtKB-SubCell"/>
</dbReference>
<keyword evidence="10 13" id="KW-0472">Membrane</keyword>
<feature type="region of interest" description="Disordered" evidence="12">
    <location>
        <begin position="267"/>
        <end position="286"/>
    </location>
</feature>
<dbReference type="Pfam" id="PF05197">
    <property type="entry name" value="TRIC"/>
    <property type="match status" value="1"/>
</dbReference>
<protein>
    <recommendedName>
        <fullName evidence="16">Trimeric intracellular cation channel type 1B.1</fullName>
    </recommendedName>
</protein>
<feature type="transmembrane region" description="Helical" evidence="13">
    <location>
        <begin position="54"/>
        <end position="74"/>
    </location>
</feature>
<evidence type="ECO:0008006" key="16">
    <source>
        <dbReference type="Google" id="ProtNLM"/>
    </source>
</evidence>
<evidence type="ECO:0000256" key="7">
    <source>
        <dbReference type="ARBA" id="ARBA00022958"/>
    </source>
</evidence>
<sequence length="286" mass="32468">MDPQTFMEIANVVTKLKMYPYFDVANYILMSIMVREDNHPQTAGSQLFSRKHPLACWIATMLLCFAGSILGNLLVGEPLILPFKNHQDLLTATAVWYLVNYSPFDLVYKLSKFLPFKLTIACLKEIQRAHKIQHGVQYAMKLYPGSYVIIGIIGVLKGAGYYYMRAFERLVRGLWFPATNEILQPAFVTKGSLAATIIFILEKKGYIDAPHAVIYFGVVIFFIYFRLSSLLLGIHDPFVPFENLFCAIFMGGVVDAMRRALSREKVEENAQNARNAAKSKDEKKND</sequence>
<evidence type="ECO:0000256" key="13">
    <source>
        <dbReference type="SAM" id="Phobius"/>
    </source>
</evidence>
<evidence type="ECO:0000256" key="10">
    <source>
        <dbReference type="ARBA" id="ARBA00023136"/>
    </source>
</evidence>
<evidence type="ECO:0000256" key="6">
    <source>
        <dbReference type="ARBA" id="ARBA00022826"/>
    </source>
</evidence>
<evidence type="ECO:0000256" key="3">
    <source>
        <dbReference type="ARBA" id="ARBA00022448"/>
    </source>
</evidence>
<feature type="transmembrane region" description="Helical" evidence="13">
    <location>
        <begin position="213"/>
        <end position="232"/>
    </location>
</feature>
<keyword evidence="5 13" id="KW-0812">Transmembrane</keyword>
<keyword evidence="4" id="KW-0633">Potassium transport</keyword>
<comment type="similarity">
    <text evidence="2">Belongs to the TMEM38 family.</text>
</comment>
<keyword evidence="11" id="KW-0407">Ion channel</keyword>
<gene>
    <name evidence="14" type="ORF">LSH36_16g09040</name>
</gene>
<evidence type="ECO:0000256" key="8">
    <source>
        <dbReference type="ARBA" id="ARBA00022989"/>
    </source>
</evidence>